<keyword evidence="3" id="KW-0808">Transferase</keyword>
<keyword evidence="6" id="KW-0067">ATP-binding</keyword>
<keyword evidence="4 6" id="KW-0833">Ubl conjugation pathway</keyword>
<evidence type="ECO:0000313" key="8">
    <source>
        <dbReference type="EMBL" id="KFD53597.1"/>
    </source>
</evidence>
<dbReference type="InterPro" id="IPR016135">
    <property type="entry name" value="UBQ-conjugating_enzyme/RWD"/>
</dbReference>
<dbReference type="PROSITE" id="PS00183">
    <property type="entry name" value="UBC_1"/>
    <property type="match status" value="1"/>
</dbReference>
<evidence type="ECO:0000256" key="2">
    <source>
        <dbReference type="ARBA" id="ARBA00012486"/>
    </source>
</evidence>
<feature type="active site" description="Glycyl thioester intermediate" evidence="5">
    <location>
        <position position="86"/>
    </location>
</feature>
<dbReference type="Proteomes" id="UP000030758">
    <property type="component" value="Unassembled WGS sequence"/>
</dbReference>
<dbReference type="SUPFAM" id="SSF54495">
    <property type="entry name" value="UBC-like"/>
    <property type="match status" value="1"/>
</dbReference>
<dbReference type="InterPro" id="IPR023313">
    <property type="entry name" value="UBQ-conjugating_AS"/>
</dbReference>
<evidence type="ECO:0000256" key="1">
    <source>
        <dbReference type="ARBA" id="ARBA00000485"/>
    </source>
</evidence>
<dbReference type="AlphaFoldDB" id="A0A085M8Q1"/>
<comment type="catalytic activity">
    <reaction evidence="1">
        <text>S-ubiquitinyl-[E1 ubiquitin-activating enzyme]-L-cysteine + [E2 ubiquitin-conjugating enzyme]-L-cysteine = [E1 ubiquitin-activating enzyme]-L-cysteine + S-ubiquitinyl-[E2 ubiquitin-conjugating enzyme]-L-cysteine.</text>
        <dbReference type="EC" id="2.3.2.23"/>
    </reaction>
</comment>
<dbReference type="Proteomes" id="UP000030764">
    <property type="component" value="Unassembled WGS sequence"/>
</dbReference>
<protein>
    <recommendedName>
        <fullName evidence="2">E2 ubiquitin-conjugating enzyme</fullName>
        <ecNumber evidence="2">2.3.2.23</ecNumber>
    </recommendedName>
</protein>
<dbReference type="GO" id="GO:0032446">
    <property type="term" value="P:protein modification by small protein conjugation"/>
    <property type="evidence" value="ECO:0007669"/>
    <property type="project" value="UniProtKB-ARBA"/>
</dbReference>
<organism evidence="8 10">
    <name type="scientific">Trichuris suis</name>
    <name type="common">pig whipworm</name>
    <dbReference type="NCBI Taxonomy" id="68888"/>
    <lineage>
        <taxon>Eukaryota</taxon>
        <taxon>Metazoa</taxon>
        <taxon>Ecdysozoa</taxon>
        <taxon>Nematoda</taxon>
        <taxon>Enoplea</taxon>
        <taxon>Dorylaimia</taxon>
        <taxon>Trichinellida</taxon>
        <taxon>Trichuridae</taxon>
        <taxon>Trichuris</taxon>
    </lineage>
</organism>
<evidence type="ECO:0000256" key="4">
    <source>
        <dbReference type="ARBA" id="ARBA00022786"/>
    </source>
</evidence>
<evidence type="ECO:0000256" key="6">
    <source>
        <dbReference type="RuleBase" id="RU362109"/>
    </source>
</evidence>
<dbReference type="EMBL" id="KL367587">
    <property type="protein sequence ID" value="KFD62820.1"/>
    <property type="molecule type" value="Genomic_DNA"/>
</dbReference>
<dbReference type="InterPro" id="IPR000608">
    <property type="entry name" value="UBC"/>
</dbReference>
<gene>
    <name evidence="8" type="ORF">M513_05513</name>
    <name evidence="9" type="ORF">M514_05513</name>
</gene>
<dbReference type="GO" id="GO:0005524">
    <property type="term" value="F:ATP binding"/>
    <property type="evidence" value="ECO:0007669"/>
    <property type="project" value="UniProtKB-UniRule"/>
</dbReference>
<dbReference type="FunFam" id="3.10.110.10:FF:000011">
    <property type="entry name" value="Ubiquitin-conjugating enzyme E2 L3"/>
    <property type="match status" value="1"/>
</dbReference>
<comment type="similarity">
    <text evidence="6">Belongs to the ubiquitin-conjugating enzyme family.</text>
</comment>
<proteinExistence type="inferred from homology"/>
<evidence type="ECO:0000256" key="5">
    <source>
        <dbReference type="PROSITE-ProRule" id="PRU10133"/>
    </source>
</evidence>
<dbReference type="SMART" id="SM00212">
    <property type="entry name" value="UBCc"/>
    <property type="match status" value="1"/>
</dbReference>
<dbReference type="PANTHER" id="PTHR24067">
    <property type="entry name" value="UBIQUITIN-CONJUGATING ENZYME E2"/>
    <property type="match status" value="1"/>
</dbReference>
<reference evidence="8 10" key="1">
    <citation type="journal article" date="2014" name="Nat. Genet.">
        <title>Genome and transcriptome of the porcine whipworm Trichuris suis.</title>
        <authorList>
            <person name="Jex A.R."/>
            <person name="Nejsum P."/>
            <person name="Schwarz E.M."/>
            <person name="Hu L."/>
            <person name="Young N.D."/>
            <person name="Hall R.S."/>
            <person name="Korhonen P.K."/>
            <person name="Liao S."/>
            <person name="Thamsborg S."/>
            <person name="Xia J."/>
            <person name="Xu P."/>
            <person name="Wang S."/>
            <person name="Scheerlinck J.P."/>
            <person name="Hofmann A."/>
            <person name="Sternberg P.W."/>
            <person name="Wang J."/>
            <person name="Gasser R.B."/>
        </authorList>
    </citation>
    <scope>NUCLEOTIDE SEQUENCE [LARGE SCALE GENOMIC DNA]</scope>
    <source>
        <strain evidence="9">DCEP-RM93F</strain>
        <strain evidence="8">DCEP-RM93M</strain>
    </source>
</reference>
<dbReference type="Pfam" id="PF00179">
    <property type="entry name" value="UQ_con"/>
    <property type="match status" value="1"/>
</dbReference>
<evidence type="ECO:0000256" key="3">
    <source>
        <dbReference type="ARBA" id="ARBA00022679"/>
    </source>
</evidence>
<name>A0A085M8Q1_9BILA</name>
<dbReference type="EC" id="2.3.2.23" evidence="2"/>
<dbReference type="GO" id="GO:0061631">
    <property type="term" value="F:ubiquitin conjugating enzyme activity"/>
    <property type="evidence" value="ECO:0007669"/>
    <property type="project" value="UniProtKB-EC"/>
</dbReference>
<dbReference type="PROSITE" id="PS50127">
    <property type="entry name" value="UBC_2"/>
    <property type="match status" value="1"/>
</dbReference>
<evidence type="ECO:0000313" key="10">
    <source>
        <dbReference type="Proteomes" id="UP000030764"/>
    </source>
</evidence>
<dbReference type="EMBL" id="KL363215">
    <property type="protein sequence ID" value="KFD53597.1"/>
    <property type="molecule type" value="Genomic_DNA"/>
</dbReference>
<dbReference type="Gene3D" id="3.10.110.10">
    <property type="entry name" value="Ubiquitin Conjugating Enzyme"/>
    <property type="match status" value="1"/>
</dbReference>
<keyword evidence="6" id="KW-0547">Nucleotide-binding</keyword>
<keyword evidence="10" id="KW-1185">Reference proteome</keyword>
<feature type="domain" description="UBC core" evidence="7">
    <location>
        <begin position="2"/>
        <end position="149"/>
    </location>
</feature>
<sequence length="153" mass="18080">MSATRRLQKELADLKASKLAVFRDIEISEENIFQWRALLIPDREPYNKGAFKVQFDFPAEYPFRPPRISFLTKIYHPNVDEKGQLCLPIILPQNWKPAIKTEHIIQSLINLVNEPEPDHSLRSELAEEFLKNRNKFLKTAEEYTRKYSEPRPE</sequence>
<accession>A0A085M8Q1</accession>
<dbReference type="InterPro" id="IPR050113">
    <property type="entry name" value="Ub_conjugating_enzyme"/>
</dbReference>
<evidence type="ECO:0000313" key="9">
    <source>
        <dbReference type="EMBL" id="KFD62820.1"/>
    </source>
</evidence>
<dbReference type="CDD" id="cd23801">
    <property type="entry name" value="UBCc_UBE2L3"/>
    <property type="match status" value="1"/>
</dbReference>
<evidence type="ECO:0000259" key="7">
    <source>
        <dbReference type="PROSITE" id="PS50127"/>
    </source>
</evidence>